<evidence type="ECO:0000256" key="1">
    <source>
        <dbReference type="SAM" id="MobiDB-lite"/>
    </source>
</evidence>
<gene>
    <name evidence="2" type="ORF">WN48_02764</name>
</gene>
<evidence type="ECO:0000313" key="3">
    <source>
        <dbReference type="Proteomes" id="UP000250275"/>
    </source>
</evidence>
<accession>A0A310S4J8</accession>
<proteinExistence type="predicted"/>
<feature type="compositionally biased region" description="Basic and acidic residues" evidence="1">
    <location>
        <begin position="54"/>
        <end position="63"/>
    </location>
</feature>
<name>A0A310S4J8_9HYME</name>
<evidence type="ECO:0000313" key="2">
    <source>
        <dbReference type="EMBL" id="OAD52162.1"/>
    </source>
</evidence>
<keyword evidence="3" id="KW-1185">Reference proteome</keyword>
<protein>
    <submittedName>
        <fullName evidence="2">Uncharacterized protein</fullName>
    </submittedName>
</protein>
<feature type="compositionally biased region" description="Gly residues" evidence="1">
    <location>
        <begin position="33"/>
        <end position="53"/>
    </location>
</feature>
<sequence>MYILNIRREKKSITRLYRSKGRLAWGELGAIEGGDGGGGGAGGGGGGGGGGGKTESKSESVNM</sequence>
<feature type="region of interest" description="Disordered" evidence="1">
    <location>
        <begin position="33"/>
        <end position="63"/>
    </location>
</feature>
<dbReference type="EMBL" id="KQ776822">
    <property type="protein sequence ID" value="OAD52162.1"/>
    <property type="molecule type" value="Genomic_DNA"/>
</dbReference>
<organism evidence="2 3">
    <name type="scientific">Eufriesea mexicana</name>
    <dbReference type="NCBI Taxonomy" id="516756"/>
    <lineage>
        <taxon>Eukaryota</taxon>
        <taxon>Metazoa</taxon>
        <taxon>Ecdysozoa</taxon>
        <taxon>Arthropoda</taxon>
        <taxon>Hexapoda</taxon>
        <taxon>Insecta</taxon>
        <taxon>Pterygota</taxon>
        <taxon>Neoptera</taxon>
        <taxon>Endopterygota</taxon>
        <taxon>Hymenoptera</taxon>
        <taxon>Apocrita</taxon>
        <taxon>Aculeata</taxon>
        <taxon>Apoidea</taxon>
        <taxon>Anthophila</taxon>
        <taxon>Apidae</taxon>
        <taxon>Eufriesea</taxon>
    </lineage>
</organism>
<dbReference type="AlphaFoldDB" id="A0A310S4J8"/>
<reference evidence="2 3" key="1">
    <citation type="submission" date="2015-07" db="EMBL/GenBank/DDBJ databases">
        <title>The genome of Eufriesea mexicana.</title>
        <authorList>
            <person name="Pan H."/>
            <person name="Kapheim K."/>
        </authorList>
    </citation>
    <scope>NUCLEOTIDE SEQUENCE [LARGE SCALE GENOMIC DNA]</scope>
    <source>
        <strain evidence="2">0111107269</strain>
        <tissue evidence="2">Whole body</tissue>
    </source>
</reference>
<dbReference type="Proteomes" id="UP000250275">
    <property type="component" value="Unassembled WGS sequence"/>
</dbReference>